<proteinExistence type="predicted"/>
<keyword evidence="3" id="KW-1185">Reference proteome</keyword>
<organism evidence="2 3">
    <name type="scientific">Rhodoblastus acidophilus</name>
    <name type="common">Rhodopseudomonas acidophila</name>
    <dbReference type="NCBI Taxonomy" id="1074"/>
    <lineage>
        <taxon>Bacteria</taxon>
        <taxon>Pseudomonadati</taxon>
        <taxon>Pseudomonadota</taxon>
        <taxon>Alphaproteobacteria</taxon>
        <taxon>Hyphomicrobiales</taxon>
        <taxon>Rhodoblastaceae</taxon>
        <taxon>Rhodoblastus</taxon>
    </lineage>
</organism>
<evidence type="ECO:0000313" key="3">
    <source>
        <dbReference type="Proteomes" id="UP000198418"/>
    </source>
</evidence>
<name>A0A212SCZ4_RHOAC</name>
<dbReference type="EMBL" id="FYDG01000026">
    <property type="protein sequence ID" value="SNB83353.1"/>
    <property type="molecule type" value="Genomic_DNA"/>
</dbReference>
<evidence type="ECO:0000256" key="1">
    <source>
        <dbReference type="SAM" id="MobiDB-lite"/>
    </source>
</evidence>
<dbReference type="Proteomes" id="UP000198418">
    <property type="component" value="Unassembled WGS sequence"/>
</dbReference>
<protein>
    <submittedName>
        <fullName evidence="2">Uncharacterized protein</fullName>
    </submittedName>
</protein>
<feature type="compositionally biased region" description="Basic and acidic residues" evidence="1">
    <location>
        <begin position="1"/>
        <end position="11"/>
    </location>
</feature>
<evidence type="ECO:0000313" key="2">
    <source>
        <dbReference type="EMBL" id="SNB83353.1"/>
    </source>
</evidence>
<gene>
    <name evidence="2" type="ORF">SAMN06265338_12611</name>
</gene>
<accession>A0A212SCZ4</accession>
<feature type="region of interest" description="Disordered" evidence="1">
    <location>
        <begin position="1"/>
        <end position="22"/>
    </location>
</feature>
<dbReference type="RefSeq" id="WP_088522498.1">
    <property type="nucleotide sequence ID" value="NZ_FYDG01000026.1"/>
</dbReference>
<sequence length="183" mass="20467">MLNTEANHDCARVPSVPPRNEKLEDSGFGWSRAVFEASNHGREAWRQPPVADDEELLFHEPGRILPSVHEGVSGTDCRSHSFKIVKPRFGNYALIVQHGGGIERVDLGYSRRTVNAFDQMDSDTRFRLMWSILDVHANAKREAAAATARTFQEAFVQGRLKKRHLPARGTTKVWIEPAHAGAA</sequence>
<dbReference type="AlphaFoldDB" id="A0A212SCZ4"/>
<dbReference type="OrthoDB" id="9885922at2"/>
<reference evidence="3" key="1">
    <citation type="submission" date="2017-06" db="EMBL/GenBank/DDBJ databases">
        <authorList>
            <person name="Varghese N."/>
            <person name="Submissions S."/>
        </authorList>
    </citation>
    <scope>NUCLEOTIDE SEQUENCE [LARGE SCALE GENOMIC DNA]</scope>
    <source>
        <strain evidence="3">DSM 137</strain>
    </source>
</reference>